<evidence type="ECO:0000313" key="1">
    <source>
        <dbReference type="EMBL" id="KYK58843.1"/>
    </source>
</evidence>
<gene>
    <name evidence="1" type="ORF">DCS_05861</name>
</gene>
<accession>A0A151GP15</accession>
<dbReference type="RefSeq" id="XP_040658195.1">
    <property type="nucleotide sequence ID" value="XM_040803162.1"/>
</dbReference>
<dbReference type="EMBL" id="LAYC01000002">
    <property type="protein sequence ID" value="KYK58843.1"/>
    <property type="molecule type" value="Genomic_DNA"/>
</dbReference>
<dbReference type="GeneID" id="63718504"/>
<name>A0A151GP15_DRECN</name>
<dbReference type="AlphaFoldDB" id="A0A151GP15"/>
<protein>
    <submittedName>
        <fullName evidence="1">Uncharacterized protein</fullName>
    </submittedName>
</protein>
<evidence type="ECO:0000313" key="2">
    <source>
        <dbReference type="Proteomes" id="UP000076580"/>
    </source>
</evidence>
<keyword evidence="2" id="KW-1185">Reference proteome</keyword>
<dbReference type="InParanoid" id="A0A151GP15"/>
<dbReference type="Proteomes" id="UP000076580">
    <property type="component" value="Chromosome 02"/>
</dbReference>
<reference evidence="1 2" key="1">
    <citation type="journal article" date="2016" name="Sci. Rep.">
        <title>Insights into Adaptations to a Near-Obligate Nematode Endoparasitic Lifestyle from the Finished Genome of Drechmeria coniospora.</title>
        <authorList>
            <person name="Zhang L."/>
            <person name="Zhou Z."/>
            <person name="Guo Q."/>
            <person name="Fokkens L."/>
            <person name="Miskei M."/>
            <person name="Pocsi I."/>
            <person name="Zhang W."/>
            <person name="Chen M."/>
            <person name="Wang L."/>
            <person name="Sun Y."/>
            <person name="Donzelli B.G."/>
            <person name="Gibson D.M."/>
            <person name="Nelson D.R."/>
            <person name="Luo J.G."/>
            <person name="Rep M."/>
            <person name="Liu H."/>
            <person name="Yang S."/>
            <person name="Wang J."/>
            <person name="Krasnoff S.B."/>
            <person name="Xu Y."/>
            <person name="Molnar I."/>
            <person name="Lin M."/>
        </authorList>
    </citation>
    <scope>NUCLEOTIDE SEQUENCE [LARGE SCALE GENOMIC DNA]</scope>
    <source>
        <strain evidence="1 2">ARSEF 6962</strain>
    </source>
</reference>
<proteinExistence type="predicted"/>
<comment type="caution">
    <text evidence="1">The sequence shown here is derived from an EMBL/GenBank/DDBJ whole genome shotgun (WGS) entry which is preliminary data.</text>
</comment>
<organism evidence="1 2">
    <name type="scientific">Drechmeria coniospora</name>
    <name type="common">Nematophagous fungus</name>
    <name type="synonym">Meria coniospora</name>
    <dbReference type="NCBI Taxonomy" id="98403"/>
    <lineage>
        <taxon>Eukaryota</taxon>
        <taxon>Fungi</taxon>
        <taxon>Dikarya</taxon>
        <taxon>Ascomycota</taxon>
        <taxon>Pezizomycotina</taxon>
        <taxon>Sordariomycetes</taxon>
        <taxon>Hypocreomycetidae</taxon>
        <taxon>Hypocreales</taxon>
        <taxon>Ophiocordycipitaceae</taxon>
        <taxon>Drechmeria</taxon>
    </lineage>
</organism>
<sequence length="347" mass="38899">MVSLERHERPLDNSEATFTLTARGLQCPTDSEQHRLFKEALEETTLQNDLIQCVPSMRKSVNPNAGTIKRKRTEDSEETPHLIQRRGDSCSDTVDTWACIHGLDCRYVQNCVPGISCKDTSTKECKLDECNGKSKEMHCSIANKVAQEAKFDELTLEVEIADEPGAEAYGQVVADIGGGKPIPLFNGISRGENVSVSVNIPDVYGEKKDISLKDLSVLKLLHRPAIKFSLYGSLPPPCDYFKMKSIRLRVRHTATGLYFHHAPVVNPTPVGHCGKQMKPVWAGDLPLEKWQAEIGKENDQQLWKCLAKIIEEIGFFRMQVSVSILNPKCLDRILEMATEKYYIGPQE</sequence>